<dbReference type="Proteomes" id="UP001143463">
    <property type="component" value="Unassembled WGS sequence"/>
</dbReference>
<dbReference type="GO" id="GO:0005507">
    <property type="term" value="F:copper ion binding"/>
    <property type="evidence" value="ECO:0007669"/>
    <property type="project" value="InterPro"/>
</dbReference>
<keyword evidence="6" id="KW-0812">Transmembrane</keyword>
<dbReference type="GO" id="GO:0030313">
    <property type="term" value="C:cell envelope"/>
    <property type="evidence" value="ECO:0007669"/>
    <property type="project" value="UniProtKB-SubCell"/>
</dbReference>
<evidence type="ECO:0000256" key="3">
    <source>
        <dbReference type="ARBA" id="ARBA00022729"/>
    </source>
</evidence>
<dbReference type="InterPro" id="IPR007348">
    <property type="entry name" value="CopC_dom"/>
</dbReference>
<dbReference type="InterPro" id="IPR014756">
    <property type="entry name" value="Ig_E-set"/>
</dbReference>
<dbReference type="GO" id="GO:0042597">
    <property type="term" value="C:periplasmic space"/>
    <property type="evidence" value="ECO:0007669"/>
    <property type="project" value="InterPro"/>
</dbReference>
<accession>A0A9W6KZI7</accession>
<feature type="region of interest" description="Disordered" evidence="5">
    <location>
        <begin position="139"/>
        <end position="172"/>
    </location>
</feature>
<comment type="caution">
    <text evidence="8">The sequence shown here is derived from an EMBL/GenBank/DDBJ whole genome shotgun (WGS) entry which is preliminary data.</text>
</comment>
<keyword evidence="9" id="KW-1185">Reference proteome</keyword>
<keyword evidence="4" id="KW-0186">Copper</keyword>
<dbReference type="GO" id="GO:0006825">
    <property type="term" value="P:copper ion transport"/>
    <property type="evidence" value="ECO:0007669"/>
    <property type="project" value="InterPro"/>
</dbReference>
<organism evidence="8 9">
    <name type="scientific">Pseudonocardia halophobica</name>
    <dbReference type="NCBI Taxonomy" id="29401"/>
    <lineage>
        <taxon>Bacteria</taxon>
        <taxon>Bacillati</taxon>
        <taxon>Actinomycetota</taxon>
        <taxon>Actinomycetes</taxon>
        <taxon>Pseudonocardiales</taxon>
        <taxon>Pseudonocardiaceae</taxon>
        <taxon>Pseudonocardia</taxon>
    </lineage>
</organism>
<sequence length="204" mass="20700">MNASRKEAGRRRLMPNPTLRTLAAIATACLLSLMAMIVGATPALAHEELVGANPADGATLAQPPASIQLEFSAELDPAFVATTVTGQDGGRWDAGPPQVDGRVVTVPAQTAVPAGSYTVGYRVTSNDGHPISGGVTYRVTTDNSPTSTAATPAAPTSAPASDVPPSSAEPEASGAAAMPIWPWLIAALAVVAIVATVVIRRLGR</sequence>
<dbReference type="EMBL" id="BSFQ01000001">
    <property type="protein sequence ID" value="GLL09320.1"/>
    <property type="molecule type" value="Genomic_DNA"/>
</dbReference>
<dbReference type="SUPFAM" id="SSF81296">
    <property type="entry name" value="E set domains"/>
    <property type="match status" value="1"/>
</dbReference>
<reference evidence="8" key="2">
    <citation type="submission" date="2023-01" db="EMBL/GenBank/DDBJ databases">
        <authorList>
            <person name="Sun Q."/>
            <person name="Evtushenko L."/>
        </authorList>
    </citation>
    <scope>NUCLEOTIDE SEQUENCE</scope>
    <source>
        <strain evidence="8">VKM Ac-1069</strain>
    </source>
</reference>
<evidence type="ECO:0000259" key="7">
    <source>
        <dbReference type="Pfam" id="PF04234"/>
    </source>
</evidence>
<protein>
    <submittedName>
        <fullName evidence="8">Copper resistance protein C</fullName>
    </submittedName>
</protein>
<evidence type="ECO:0000256" key="5">
    <source>
        <dbReference type="SAM" id="MobiDB-lite"/>
    </source>
</evidence>
<dbReference type="GO" id="GO:0046688">
    <property type="term" value="P:response to copper ion"/>
    <property type="evidence" value="ECO:0007669"/>
    <property type="project" value="InterPro"/>
</dbReference>
<keyword evidence="2" id="KW-0479">Metal-binding</keyword>
<evidence type="ECO:0000256" key="1">
    <source>
        <dbReference type="ARBA" id="ARBA00004196"/>
    </source>
</evidence>
<reference evidence="8" key="1">
    <citation type="journal article" date="2014" name="Int. J. Syst. Evol. Microbiol.">
        <title>Complete genome sequence of Corynebacterium casei LMG S-19264T (=DSM 44701T), isolated from a smear-ripened cheese.</title>
        <authorList>
            <consortium name="US DOE Joint Genome Institute (JGI-PGF)"/>
            <person name="Walter F."/>
            <person name="Albersmeier A."/>
            <person name="Kalinowski J."/>
            <person name="Ruckert C."/>
        </authorList>
    </citation>
    <scope>NUCLEOTIDE SEQUENCE</scope>
    <source>
        <strain evidence="8">VKM Ac-1069</strain>
    </source>
</reference>
<gene>
    <name evidence="8" type="primary">pcoC_2</name>
    <name evidence="8" type="ORF">GCM10017577_04600</name>
</gene>
<name>A0A9W6KZI7_9PSEU</name>
<dbReference type="PANTHER" id="PTHR34820:SF4">
    <property type="entry name" value="INNER MEMBRANE PROTEIN YEBZ"/>
    <property type="match status" value="1"/>
</dbReference>
<feature type="compositionally biased region" description="Low complexity" evidence="5">
    <location>
        <begin position="144"/>
        <end position="172"/>
    </location>
</feature>
<dbReference type="Pfam" id="PF04234">
    <property type="entry name" value="CopC"/>
    <property type="match status" value="1"/>
</dbReference>
<dbReference type="InterPro" id="IPR014755">
    <property type="entry name" value="Cu-Rt/internalin_Ig-like"/>
</dbReference>
<dbReference type="RefSeq" id="WP_051736915.1">
    <property type="nucleotide sequence ID" value="NZ_BAAAUZ010000015.1"/>
</dbReference>
<evidence type="ECO:0000313" key="9">
    <source>
        <dbReference type="Proteomes" id="UP001143463"/>
    </source>
</evidence>
<evidence type="ECO:0000256" key="6">
    <source>
        <dbReference type="SAM" id="Phobius"/>
    </source>
</evidence>
<keyword evidence="6" id="KW-1133">Transmembrane helix</keyword>
<dbReference type="PANTHER" id="PTHR34820">
    <property type="entry name" value="INNER MEMBRANE PROTEIN YEBZ"/>
    <property type="match status" value="1"/>
</dbReference>
<keyword evidence="3" id="KW-0732">Signal</keyword>
<keyword evidence="6" id="KW-0472">Membrane</keyword>
<evidence type="ECO:0000256" key="4">
    <source>
        <dbReference type="ARBA" id="ARBA00023008"/>
    </source>
</evidence>
<feature type="transmembrane region" description="Helical" evidence="6">
    <location>
        <begin position="180"/>
        <end position="199"/>
    </location>
</feature>
<evidence type="ECO:0000256" key="2">
    <source>
        <dbReference type="ARBA" id="ARBA00022723"/>
    </source>
</evidence>
<dbReference type="InterPro" id="IPR032694">
    <property type="entry name" value="CopC/D"/>
</dbReference>
<dbReference type="AlphaFoldDB" id="A0A9W6KZI7"/>
<dbReference type="GO" id="GO:0005886">
    <property type="term" value="C:plasma membrane"/>
    <property type="evidence" value="ECO:0007669"/>
    <property type="project" value="TreeGrafter"/>
</dbReference>
<comment type="subcellular location">
    <subcellularLocation>
        <location evidence="1">Cell envelope</location>
    </subcellularLocation>
</comment>
<proteinExistence type="predicted"/>
<evidence type="ECO:0000313" key="8">
    <source>
        <dbReference type="EMBL" id="GLL09320.1"/>
    </source>
</evidence>
<dbReference type="Gene3D" id="2.60.40.1220">
    <property type="match status" value="1"/>
</dbReference>
<feature type="domain" description="CopC" evidence="7">
    <location>
        <begin position="46"/>
        <end position="139"/>
    </location>
</feature>